<keyword evidence="1" id="KW-0812">Transmembrane</keyword>
<sequence>MSRTGDPFELCMGPLMFTIVMCVVGLYLFGRSEGAMVMAIVGWGDGFAPVIGERYGKTRYIVRGGRYKSVEGSVACFLFSLLGMKVFNFFLGYPYYNFGVWTLLALVGTAVEAISPSDWDNILIPLAVYHAAPFAQQASRLMML</sequence>
<dbReference type="PANTHER" id="PTHR31303">
    <property type="entry name" value="CTP-DEPENDENT DIACYLGLYCEROL KINASE 1"/>
    <property type="match status" value="1"/>
</dbReference>
<reference evidence="2" key="1">
    <citation type="submission" date="2021-01" db="EMBL/GenBank/DDBJ databases">
        <authorList>
            <person name="Corre E."/>
            <person name="Pelletier E."/>
            <person name="Niang G."/>
            <person name="Scheremetjew M."/>
            <person name="Finn R."/>
            <person name="Kale V."/>
            <person name="Holt S."/>
            <person name="Cochrane G."/>
            <person name="Meng A."/>
            <person name="Brown T."/>
            <person name="Cohen L."/>
        </authorList>
    </citation>
    <scope>NUCLEOTIDE SEQUENCE</scope>
    <source>
        <strain evidence="2">CCCM811</strain>
    </source>
</reference>
<protein>
    <recommendedName>
        <fullName evidence="3">Dolichol kinase</fullName>
    </recommendedName>
</protein>
<feature type="transmembrane region" description="Helical" evidence="1">
    <location>
        <begin position="35"/>
        <end position="52"/>
    </location>
</feature>
<keyword evidence="1" id="KW-0472">Membrane</keyword>
<dbReference type="AlphaFoldDB" id="A0A7S3ZB44"/>
<dbReference type="PANTHER" id="PTHR31303:SF1">
    <property type="entry name" value="CTP-DEPENDENT DIACYLGLYCEROL KINASE 1"/>
    <property type="match status" value="1"/>
</dbReference>
<feature type="transmembrane region" description="Helical" evidence="1">
    <location>
        <begin position="12"/>
        <end position="29"/>
    </location>
</feature>
<feature type="transmembrane region" description="Helical" evidence="1">
    <location>
        <begin position="73"/>
        <end position="96"/>
    </location>
</feature>
<keyword evidence="1" id="KW-1133">Transmembrane helix</keyword>
<organism evidence="2">
    <name type="scientific">Lotharella globosa</name>
    <dbReference type="NCBI Taxonomy" id="91324"/>
    <lineage>
        <taxon>Eukaryota</taxon>
        <taxon>Sar</taxon>
        <taxon>Rhizaria</taxon>
        <taxon>Cercozoa</taxon>
        <taxon>Chlorarachniophyceae</taxon>
        <taxon>Lotharella</taxon>
    </lineage>
</organism>
<accession>A0A7S3ZB44</accession>
<name>A0A7S3ZB44_9EUKA</name>
<evidence type="ECO:0000256" key="1">
    <source>
        <dbReference type="SAM" id="Phobius"/>
    </source>
</evidence>
<evidence type="ECO:0000313" key="2">
    <source>
        <dbReference type="EMBL" id="CAE0677849.1"/>
    </source>
</evidence>
<proteinExistence type="predicted"/>
<dbReference type="GO" id="GO:0004143">
    <property type="term" value="F:ATP-dependent diacylglycerol kinase activity"/>
    <property type="evidence" value="ECO:0007669"/>
    <property type="project" value="InterPro"/>
</dbReference>
<dbReference type="EMBL" id="HBIV01042159">
    <property type="protein sequence ID" value="CAE0677849.1"/>
    <property type="molecule type" value="Transcribed_RNA"/>
</dbReference>
<evidence type="ECO:0008006" key="3">
    <source>
        <dbReference type="Google" id="ProtNLM"/>
    </source>
</evidence>
<gene>
    <name evidence="2" type="ORF">LGLO00237_LOCUS29630</name>
</gene>
<dbReference type="InterPro" id="IPR037997">
    <property type="entry name" value="Dgk1-like"/>
</dbReference>